<feature type="domain" description="IF rod" evidence="4">
    <location>
        <begin position="78"/>
        <end position="389"/>
    </location>
</feature>
<evidence type="ECO:0000256" key="1">
    <source>
        <dbReference type="ARBA" id="ARBA00022754"/>
    </source>
</evidence>
<dbReference type="PRINTS" id="PR01248">
    <property type="entry name" value="TYPE1KERATIN"/>
</dbReference>
<dbReference type="PANTHER" id="PTHR23239">
    <property type="entry name" value="INTERMEDIATE FILAMENT"/>
    <property type="match status" value="1"/>
</dbReference>
<dbReference type="AlphaFoldDB" id="A0A3N0YP81"/>
<dbReference type="PANTHER" id="PTHR23239:SF180">
    <property type="entry name" value="KERATIN, TYPE I CYTOSKELETAL 17"/>
    <property type="match status" value="1"/>
</dbReference>
<dbReference type="Gene3D" id="1.20.5.1160">
    <property type="entry name" value="Vasodilator-stimulated phosphoprotein"/>
    <property type="match status" value="1"/>
</dbReference>
<dbReference type="SMART" id="SM01391">
    <property type="entry name" value="Filament"/>
    <property type="match status" value="1"/>
</dbReference>
<evidence type="ECO:0000256" key="3">
    <source>
        <dbReference type="SAM" id="Coils"/>
    </source>
</evidence>
<dbReference type="PROSITE" id="PS51842">
    <property type="entry name" value="IF_ROD_2"/>
    <property type="match status" value="1"/>
</dbReference>
<feature type="coiled-coil region" evidence="3">
    <location>
        <begin position="188"/>
        <end position="260"/>
    </location>
</feature>
<dbReference type="Pfam" id="PF00038">
    <property type="entry name" value="Filament"/>
    <property type="match status" value="1"/>
</dbReference>
<dbReference type="Proteomes" id="UP000281406">
    <property type="component" value="Unassembled WGS sequence"/>
</dbReference>
<gene>
    <name evidence="5" type="ORF">DPX16_16132</name>
</gene>
<keyword evidence="2 3" id="KW-0175">Coiled coil</keyword>
<dbReference type="InterPro" id="IPR039008">
    <property type="entry name" value="IF_rod_dom"/>
</dbReference>
<dbReference type="FunFam" id="1.20.5.500:FF:000001">
    <property type="entry name" value="Type II keratin 23"/>
    <property type="match status" value="1"/>
</dbReference>
<feature type="coiled-coil region" evidence="3">
    <location>
        <begin position="333"/>
        <end position="367"/>
    </location>
</feature>
<feature type="coiled-coil region" evidence="3">
    <location>
        <begin position="75"/>
        <end position="116"/>
    </location>
</feature>
<dbReference type="SUPFAM" id="SSF64593">
    <property type="entry name" value="Intermediate filament protein, coiled coil region"/>
    <property type="match status" value="2"/>
</dbReference>
<protein>
    <submittedName>
        <fullName evidence="5">Keratin, type I cytoskeletal 42</fullName>
    </submittedName>
</protein>
<evidence type="ECO:0000259" key="4">
    <source>
        <dbReference type="PROSITE" id="PS51842"/>
    </source>
</evidence>
<organism evidence="5 6">
    <name type="scientific">Anabarilius grahami</name>
    <name type="common">Kanglang fish</name>
    <name type="synonym">Barilius grahami</name>
    <dbReference type="NCBI Taxonomy" id="495550"/>
    <lineage>
        <taxon>Eukaryota</taxon>
        <taxon>Metazoa</taxon>
        <taxon>Chordata</taxon>
        <taxon>Craniata</taxon>
        <taxon>Vertebrata</taxon>
        <taxon>Euteleostomi</taxon>
        <taxon>Actinopterygii</taxon>
        <taxon>Neopterygii</taxon>
        <taxon>Teleostei</taxon>
        <taxon>Ostariophysi</taxon>
        <taxon>Cypriniformes</taxon>
        <taxon>Xenocyprididae</taxon>
        <taxon>Xenocypridinae</taxon>
        <taxon>Xenocypridinae incertae sedis</taxon>
        <taxon>Anabarilius</taxon>
    </lineage>
</organism>
<dbReference type="GO" id="GO:0005882">
    <property type="term" value="C:intermediate filament"/>
    <property type="evidence" value="ECO:0007669"/>
    <property type="project" value="UniProtKB-KW"/>
</dbReference>
<reference evidence="5 6" key="1">
    <citation type="submission" date="2018-10" db="EMBL/GenBank/DDBJ databases">
        <title>Genome assembly for a Yunnan-Guizhou Plateau 3E fish, Anabarilius grahami (Regan), and its evolutionary and genetic applications.</title>
        <authorList>
            <person name="Jiang W."/>
        </authorList>
    </citation>
    <scope>NUCLEOTIDE SEQUENCE [LARGE SCALE GENOMIC DNA]</scope>
    <source>
        <strain evidence="5">AG-KIZ</strain>
        <tissue evidence="5">Muscle</tissue>
    </source>
</reference>
<dbReference type="FunFam" id="1.20.5.170:FF:000002">
    <property type="entry name" value="Type I keratin KA11"/>
    <property type="match status" value="1"/>
</dbReference>
<dbReference type="GO" id="GO:0005198">
    <property type="term" value="F:structural molecule activity"/>
    <property type="evidence" value="ECO:0007669"/>
    <property type="project" value="InterPro"/>
</dbReference>
<comment type="caution">
    <text evidence="5">The sequence shown here is derived from an EMBL/GenBank/DDBJ whole genome shotgun (WGS) entry which is preliminary data.</text>
</comment>
<dbReference type="EMBL" id="RJVU01035287">
    <property type="protein sequence ID" value="ROL47760.1"/>
    <property type="molecule type" value="Genomic_DNA"/>
</dbReference>
<dbReference type="Gene3D" id="1.20.5.170">
    <property type="match status" value="1"/>
</dbReference>
<keyword evidence="6" id="KW-1185">Reference proteome</keyword>
<proteinExistence type="predicted"/>
<keyword evidence="1" id="KW-0403">Intermediate filament</keyword>
<sequence length="458" mass="51919">MTARHSSKTFTTRSVFGSASLGSSGGLVMNGLGSSGVSLSFGGQNYGRSGGYGARISRSLSTSSLTTAVNEVTLSANEKQTMQNLNDRLASYLERVRSLEQANKKLELQIKEFYDNKSPLQSKDLTAYFKTISELRTQIHSRFVENTELRLKLDNTKLAAEDFHLKYETERNMRAVVEADSARLRGVVGEIKLSISDLENQLAGLKEELLYLKKNHEEDLHLLREKQSGSVNVEMDCTARSDLDKELQEMRAQYEMVIDKNRREAERWFQSKAEVLQTKVTTSFTEIKTSQTELTDLKRTFQSLEIELQGVLTMKQNLEQSLGEVGIRYAAQLSQLQLQIDHLQEELQRLNANIQQQASEYQLLLDIKMRLELEIAEYRRLLDGEAQTTVISTSASSITQSSMTKTMTETETVTQTMEIKEEEEYNPHIQRRVKVIVEELVDGKVVSSSVEENIQEIS</sequence>
<dbReference type="InterPro" id="IPR002957">
    <property type="entry name" value="Keratin_I"/>
</dbReference>
<evidence type="ECO:0000313" key="6">
    <source>
        <dbReference type="Proteomes" id="UP000281406"/>
    </source>
</evidence>
<dbReference type="Gene3D" id="1.20.5.500">
    <property type="entry name" value="Single helix bin"/>
    <property type="match status" value="1"/>
</dbReference>
<name>A0A3N0YP81_ANAGA</name>
<evidence type="ECO:0000256" key="2">
    <source>
        <dbReference type="ARBA" id="ARBA00023054"/>
    </source>
</evidence>
<accession>A0A3N0YP81</accession>
<evidence type="ECO:0000313" key="5">
    <source>
        <dbReference type="EMBL" id="ROL47760.1"/>
    </source>
</evidence>
<dbReference type="OrthoDB" id="2441647at2759"/>